<evidence type="ECO:0000313" key="2">
    <source>
        <dbReference type="EMBL" id="QGH49219.1"/>
    </source>
</evidence>
<proteinExistence type="predicted"/>
<reference evidence="2 4" key="1">
    <citation type="journal article" date="2015" name="Genome Announc.">
        <title>Draft Genome Sequence of Vibrio owensii Strain SH-14, Which Causes Shrimp Acute Hepatopancreatic Necrosis Disease.</title>
        <authorList>
            <person name="Liu L."/>
            <person name="Xiao J."/>
            <person name="Xia X."/>
            <person name="Pan Y."/>
            <person name="Yan S."/>
            <person name="Wang Y."/>
        </authorList>
    </citation>
    <scope>NUCLEOTIDE SEQUENCE [LARGE SCALE GENOMIC DNA]</scope>
    <source>
        <strain evidence="2 4">SH14</strain>
    </source>
</reference>
<evidence type="ECO:0000313" key="4">
    <source>
        <dbReference type="Proteomes" id="UP000390336"/>
    </source>
</evidence>
<organism evidence="2 4">
    <name type="scientific">Vibrio owensii</name>
    <dbReference type="NCBI Taxonomy" id="696485"/>
    <lineage>
        <taxon>Bacteria</taxon>
        <taxon>Pseudomonadati</taxon>
        <taxon>Pseudomonadota</taxon>
        <taxon>Gammaproteobacteria</taxon>
        <taxon>Vibrionales</taxon>
        <taxon>Vibrionaceae</taxon>
        <taxon>Vibrio</taxon>
    </lineage>
</organism>
<gene>
    <name evidence="2" type="ORF">APZ19_19055</name>
    <name evidence="1" type="ORF">D0812_22045</name>
</gene>
<name>A0AAP9GFJ7_9VIBR</name>
<protein>
    <submittedName>
        <fullName evidence="2">Uncharacterized protein</fullName>
    </submittedName>
</protein>
<dbReference type="AlphaFoldDB" id="A0AAP9GFJ7"/>
<accession>A0AAP9GFJ7</accession>
<dbReference type="EMBL" id="CP045860">
    <property type="protein sequence ID" value="QGH49219.1"/>
    <property type="molecule type" value="Genomic_DNA"/>
</dbReference>
<dbReference type="RefSeq" id="WP_054823372.1">
    <property type="nucleotide sequence ID" value="NZ_CP033138.1"/>
</dbReference>
<reference evidence="1 3" key="2">
    <citation type="submission" date="2018-10" db="EMBL/GenBank/DDBJ databases">
        <title>Whole Genome of Vibrio owensii strain 170502, isolated from Acute Hepatopancreatic Necrosis Disease (AHPND) shrimp.</title>
        <authorList>
            <person name="Yan M."/>
            <person name="Wang X."/>
            <person name="Wang Y."/>
        </authorList>
    </citation>
    <scope>NUCLEOTIDE SEQUENCE [LARGE SCALE GENOMIC DNA]</scope>
    <source>
        <strain evidence="1 3">1700302</strain>
    </source>
</reference>
<keyword evidence="3" id="KW-1185">Reference proteome</keyword>
<evidence type="ECO:0000313" key="3">
    <source>
        <dbReference type="Proteomes" id="UP000272136"/>
    </source>
</evidence>
<dbReference type="EMBL" id="CP033138">
    <property type="protein sequence ID" value="AYO17073.1"/>
    <property type="molecule type" value="Genomic_DNA"/>
</dbReference>
<dbReference type="Proteomes" id="UP000390336">
    <property type="component" value="Chromosome 2"/>
</dbReference>
<reference evidence="2" key="3">
    <citation type="submission" date="2019-11" db="EMBL/GenBank/DDBJ databases">
        <title>Complete genome sequence of Vibrio owensii SH-14 isolated from shrimp with acute hepatopancreatic necrosis diease.</title>
        <authorList>
            <person name="Liang X."/>
            <person name="Wang Y."/>
        </authorList>
    </citation>
    <scope>NUCLEOTIDE SEQUENCE</scope>
    <source>
        <strain evidence="2">SH14</strain>
    </source>
</reference>
<evidence type="ECO:0000313" key="1">
    <source>
        <dbReference type="EMBL" id="AYO17073.1"/>
    </source>
</evidence>
<dbReference type="Proteomes" id="UP000272136">
    <property type="component" value="Chromosome 2"/>
</dbReference>
<sequence>MTDKKKPAETLSVYLDKWGVKITEVVEVSGRTRSTVDEWWRRQDLAMLDMAVSAIIFNTAVTQKAKNFAIRRKLGA</sequence>